<comment type="caution">
    <text evidence="1">The sequence shown here is derived from an EMBL/GenBank/DDBJ whole genome shotgun (WGS) entry which is preliminary data.</text>
</comment>
<dbReference type="EMBL" id="JASBWU010000010">
    <property type="protein sequence ID" value="KAJ9118642.1"/>
    <property type="molecule type" value="Genomic_DNA"/>
</dbReference>
<gene>
    <name evidence="1" type="ORF">QFC22_003862</name>
</gene>
<organism evidence="1 2">
    <name type="scientific">Naganishia vaughanmartiniae</name>
    <dbReference type="NCBI Taxonomy" id="1424756"/>
    <lineage>
        <taxon>Eukaryota</taxon>
        <taxon>Fungi</taxon>
        <taxon>Dikarya</taxon>
        <taxon>Basidiomycota</taxon>
        <taxon>Agaricomycotina</taxon>
        <taxon>Tremellomycetes</taxon>
        <taxon>Filobasidiales</taxon>
        <taxon>Filobasidiaceae</taxon>
        <taxon>Naganishia</taxon>
    </lineage>
</organism>
<accession>A0ACC2X438</accession>
<protein>
    <submittedName>
        <fullName evidence="1">Uncharacterized protein</fullName>
    </submittedName>
</protein>
<dbReference type="Proteomes" id="UP001243375">
    <property type="component" value="Unassembled WGS sequence"/>
</dbReference>
<evidence type="ECO:0000313" key="2">
    <source>
        <dbReference type="Proteomes" id="UP001243375"/>
    </source>
</evidence>
<proteinExistence type="predicted"/>
<evidence type="ECO:0000313" key="1">
    <source>
        <dbReference type="EMBL" id="KAJ9118642.1"/>
    </source>
</evidence>
<sequence>MSSQIKDQATLSNYHQVRNLHTHLQWTIDWNDQLIAGTATLTMKPETDEPVTRVVLDTSYLDIRGVKVDGEKVEFKLEIEYSTTKECTALGWLTKEVMATGRPREESSRTSILRHRRSTLDPFYRVKVLFPLSNLPTHPYTTNTYTSLITQPPPPPLAGPDTPSIKSAYSATVKSTIPVLLSALRKSPPVELPHGGKEIGRDVVEYVYEQPVPIPSYLIAIAAGNVVYKQFPQVAGRSWTAGVWTEPEGIEDAYWEFSEDIGRKLLRDALKEMPPKYQKLVIDYEQHADPDDGFSTVPYDNLLMTIRAGNRGSNFLLHIERQVGGLDVFRPYIKSYIKKFSGNVVTTEEWRAHLYDFFGKHDNGKQYIKKLDEIKWDEWLHGSGDDLPVDMKYDETLALQCYELANRWKAASEKDDYSEFSSKDMQELTATQRSKSRRGHSGDDVKTKTSSLPLPVVFLERMQSMPKFPVSTLKALDKIYKLDSSTNGEVRLRWYGLVLPVGAEYAQSAAG</sequence>
<reference evidence="1" key="1">
    <citation type="submission" date="2023-04" db="EMBL/GenBank/DDBJ databases">
        <title>Draft Genome sequencing of Naganishia species isolated from polar environments using Oxford Nanopore Technology.</title>
        <authorList>
            <person name="Leo P."/>
            <person name="Venkateswaran K."/>
        </authorList>
    </citation>
    <scope>NUCLEOTIDE SEQUENCE</scope>
    <source>
        <strain evidence="1">MNA-CCFEE 5425</strain>
    </source>
</reference>
<keyword evidence="2" id="KW-1185">Reference proteome</keyword>
<name>A0ACC2X438_9TREE</name>